<evidence type="ECO:0000313" key="1">
    <source>
        <dbReference type="EMBL" id="KAI4471680.1"/>
    </source>
</evidence>
<accession>A0ACB9TXX2</accession>
<dbReference type="Proteomes" id="UP001056778">
    <property type="component" value="Chromosome 1"/>
</dbReference>
<gene>
    <name evidence="1" type="ORF">MML48_1g07687</name>
</gene>
<reference evidence="1" key="1">
    <citation type="submission" date="2022-04" db="EMBL/GenBank/DDBJ databases">
        <title>Chromosome-scale genome assembly of Holotrichia oblita Faldermann.</title>
        <authorList>
            <person name="Rongchong L."/>
        </authorList>
    </citation>
    <scope>NUCLEOTIDE SEQUENCE</scope>
    <source>
        <strain evidence="1">81SQS9</strain>
    </source>
</reference>
<comment type="caution">
    <text evidence="1">The sequence shown here is derived from an EMBL/GenBank/DDBJ whole genome shotgun (WGS) entry which is preliminary data.</text>
</comment>
<protein>
    <submittedName>
        <fullName evidence="1">Retinal tissue protein</fullName>
    </submittedName>
</protein>
<evidence type="ECO:0000313" key="2">
    <source>
        <dbReference type="Proteomes" id="UP001056778"/>
    </source>
</evidence>
<name>A0ACB9TXX2_HOLOL</name>
<proteinExistence type="predicted"/>
<organism evidence="1 2">
    <name type="scientific">Holotrichia oblita</name>
    <name type="common">Chafer beetle</name>
    <dbReference type="NCBI Taxonomy" id="644536"/>
    <lineage>
        <taxon>Eukaryota</taxon>
        <taxon>Metazoa</taxon>
        <taxon>Ecdysozoa</taxon>
        <taxon>Arthropoda</taxon>
        <taxon>Hexapoda</taxon>
        <taxon>Insecta</taxon>
        <taxon>Pterygota</taxon>
        <taxon>Neoptera</taxon>
        <taxon>Endopterygota</taxon>
        <taxon>Coleoptera</taxon>
        <taxon>Polyphaga</taxon>
        <taxon>Scarabaeiformia</taxon>
        <taxon>Scarabaeidae</taxon>
        <taxon>Melolonthinae</taxon>
        <taxon>Holotrichia</taxon>
    </lineage>
</organism>
<keyword evidence="2" id="KW-1185">Reference proteome</keyword>
<dbReference type="EMBL" id="CM043015">
    <property type="protein sequence ID" value="KAI4471680.1"/>
    <property type="molecule type" value="Genomic_DNA"/>
</dbReference>
<sequence length="102" mass="10997">MPVSLGGSYHSLTGSEDVYRSTTVTGGNGNVLDSVKKALNLVSGSQTKDERLITTKQPIIISSRYSRSIRLFLFCFRTDSVKTNPNKKMPTSGVAEEAALLG</sequence>